<dbReference type="Proteomes" id="UP000094389">
    <property type="component" value="Unassembled WGS sequence"/>
</dbReference>
<dbReference type="GeneID" id="30992240"/>
<dbReference type="AlphaFoldDB" id="A0A1E4S695"/>
<gene>
    <name evidence="2" type="ORF">CYBJADRAFT_64579</name>
</gene>
<evidence type="ECO:0000256" key="1">
    <source>
        <dbReference type="SAM" id="Phobius"/>
    </source>
</evidence>
<dbReference type="RefSeq" id="XP_020071951.1">
    <property type="nucleotide sequence ID" value="XM_020217844.1"/>
</dbReference>
<evidence type="ECO:0000313" key="2">
    <source>
        <dbReference type="EMBL" id="ODV74912.1"/>
    </source>
</evidence>
<proteinExistence type="predicted"/>
<protein>
    <submittedName>
        <fullName evidence="2">Uncharacterized protein</fullName>
    </submittedName>
</protein>
<feature type="transmembrane region" description="Helical" evidence="1">
    <location>
        <begin position="6"/>
        <end position="26"/>
    </location>
</feature>
<keyword evidence="1" id="KW-0812">Transmembrane</keyword>
<accession>A0A1E4S695</accession>
<evidence type="ECO:0000313" key="3">
    <source>
        <dbReference type="Proteomes" id="UP000094389"/>
    </source>
</evidence>
<sequence>MYDIPVIIRLLLLNINVVFHIFHSMISINCWNWSVLIEASFIHMYKCNTSLSHSASHL</sequence>
<keyword evidence="1" id="KW-0472">Membrane</keyword>
<organism evidence="2 3">
    <name type="scientific">Cyberlindnera jadinii (strain ATCC 18201 / CBS 1600 / BCRC 20928 / JCM 3617 / NBRC 0987 / NRRL Y-1542)</name>
    <name type="common">Torula yeast</name>
    <name type="synonym">Candida utilis</name>
    <dbReference type="NCBI Taxonomy" id="983966"/>
    <lineage>
        <taxon>Eukaryota</taxon>
        <taxon>Fungi</taxon>
        <taxon>Dikarya</taxon>
        <taxon>Ascomycota</taxon>
        <taxon>Saccharomycotina</taxon>
        <taxon>Saccharomycetes</taxon>
        <taxon>Phaffomycetales</taxon>
        <taxon>Phaffomycetaceae</taxon>
        <taxon>Cyberlindnera</taxon>
    </lineage>
</organism>
<keyword evidence="1" id="KW-1133">Transmembrane helix</keyword>
<name>A0A1E4S695_CYBJN</name>
<reference evidence="2 3" key="1">
    <citation type="journal article" date="2016" name="Proc. Natl. Acad. Sci. U.S.A.">
        <title>Comparative genomics of biotechnologically important yeasts.</title>
        <authorList>
            <person name="Riley R."/>
            <person name="Haridas S."/>
            <person name="Wolfe K.H."/>
            <person name="Lopes M.R."/>
            <person name="Hittinger C.T."/>
            <person name="Goeker M."/>
            <person name="Salamov A.A."/>
            <person name="Wisecaver J.H."/>
            <person name="Long T.M."/>
            <person name="Calvey C.H."/>
            <person name="Aerts A.L."/>
            <person name="Barry K.W."/>
            <person name="Choi C."/>
            <person name="Clum A."/>
            <person name="Coughlan A.Y."/>
            <person name="Deshpande S."/>
            <person name="Douglass A.P."/>
            <person name="Hanson S.J."/>
            <person name="Klenk H.-P."/>
            <person name="LaButti K.M."/>
            <person name="Lapidus A."/>
            <person name="Lindquist E.A."/>
            <person name="Lipzen A.M."/>
            <person name="Meier-Kolthoff J.P."/>
            <person name="Ohm R.A."/>
            <person name="Otillar R.P."/>
            <person name="Pangilinan J.L."/>
            <person name="Peng Y."/>
            <person name="Rokas A."/>
            <person name="Rosa C.A."/>
            <person name="Scheuner C."/>
            <person name="Sibirny A.A."/>
            <person name="Slot J.C."/>
            <person name="Stielow J.B."/>
            <person name="Sun H."/>
            <person name="Kurtzman C.P."/>
            <person name="Blackwell M."/>
            <person name="Grigoriev I.V."/>
            <person name="Jeffries T.W."/>
        </authorList>
    </citation>
    <scope>NUCLEOTIDE SEQUENCE [LARGE SCALE GENOMIC DNA]</scope>
    <source>
        <strain evidence="3">ATCC 18201 / CBS 1600 / BCRC 20928 / JCM 3617 / NBRC 0987 / NRRL Y-1542</strain>
    </source>
</reference>
<dbReference type="EMBL" id="KV453927">
    <property type="protein sequence ID" value="ODV74912.1"/>
    <property type="molecule type" value="Genomic_DNA"/>
</dbReference>
<keyword evidence="3" id="KW-1185">Reference proteome</keyword>